<feature type="chain" id="PRO_5038505481" evidence="1">
    <location>
        <begin position="22"/>
        <end position="3250"/>
    </location>
</feature>
<evidence type="ECO:0000313" key="3">
    <source>
        <dbReference type="Proteomes" id="UP000886861"/>
    </source>
</evidence>
<keyword evidence="1" id="KW-0732">Signal</keyword>
<organism evidence="2 3">
    <name type="scientific">Candidatus Caccopulliclostridium gallistercoris</name>
    <dbReference type="NCBI Taxonomy" id="2840719"/>
    <lineage>
        <taxon>Bacteria</taxon>
        <taxon>Bacillati</taxon>
        <taxon>Bacillota</taxon>
        <taxon>Clostridia</taxon>
        <taxon>Candidatus Caccopulliclostridium</taxon>
    </lineage>
</organism>
<evidence type="ECO:0000256" key="1">
    <source>
        <dbReference type="SAM" id="SignalP"/>
    </source>
</evidence>
<dbReference type="Proteomes" id="UP000886861">
    <property type="component" value="Unassembled WGS sequence"/>
</dbReference>
<reference evidence="2" key="1">
    <citation type="submission" date="2020-10" db="EMBL/GenBank/DDBJ databases">
        <authorList>
            <person name="Gilroy R."/>
        </authorList>
    </citation>
    <scope>NUCLEOTIDE SEQUENCE</scope>
    <source>
        <strain evidence="2">CHK186-9395</strain>
    </source>
</reference>
<evidence type="ECO:0000313" key="2">
    <source>
        <dbReference type="EMBL" id="HIV01125.1"/>
    </source>
</evidence>
<comment type="caution">
    <text evidence="2">The sequence shown here is derived from an EMBL/GenBank/DDBJ whole genome shotgun (WGS) entry which is preliminary data.</text>
</comment>
<accession>A0A9D1NDM8</accession>
<feature type="signal peptide" evidence="1">
    <location>
        <begin position="1"/>
        <end position="21"/>
    </location>
</feature>
<proteinExistence type="predicted"/>
<dbReference type="Gene3D" id="2.160.20.110">
    <property type="match status" value="5"/>
</dbReference>
<sequence length="3250" mass="357093">MKKLFGVLCGVILAVSGLLLTACGDPYQNMTIVTDFTTLEMSVGEERQLTVSVEGISGSVSSEVDLSPDGDFVTVVSSERLNAGRTRFTLKALSVGEGSILVTTKEGRKTASVQVRVSENIQSFSRNSSNAFIVREDGYEMNLSPNNLFNFTPSATSQTDLNYFYTVGDIDYEVDRIVSETVLEDEQEVLYVRVYTAGGDVFNVLGTNFTLRAVSAYNSSLTQTFTVDIIEDIEVDALRLVERGGLGIANPVTIVQKGETAGDGEVANLELVSNDATRANAVVELTLNSSAENVEVTWSSGFSIVENETPQDAENTFSFRVQTVYVGEDTLTITLKYADYEGYEVKLEYAINIVSAPNSISVNELEDNEKIQLYDNNYNVTIASVSLTPIIYSTDSTFTRVLVDFCDANGNRIDNWTDYLTLSYQNISRVPNENGYVVLSASDFQNNALRSPLTLLGKKVYDGTDGIYIRFEVSSEYISAGDYVQKTYEIEIVPGAEEFEVNYPINQDKIYLDLNAEDPVKVFDGFTVSSSTSENVYIGLFTYRYSNANYFTVEQVIEDGEPQLAVKITPLAVGSGGRVTIYLPNGRSAVLNVDVEASVTSQSFGVEMNDNIVSFQEDALTNTFNMTLMDRKNYAETMFRFLVSPTVATLYSGKIDYTVDDTEMASFECEYSNLTNVITFIPYLADGVYVSEFTIKFTVTLEKIEDFVISDETQTIEYTVNVKCYVPIASLSFSQEDSSGNFQSVSRLPIYNLYAGEGGVGYYYGITNNYSRILVYPTVTLSSGVTLKEDELIEYINAVDNNTSYYFRSSIEEGNLNVVDGISQGADETEYSNKLLNFGSYNIDQNDLSLRVICNSETIASDTRDYWFSFNLNLMGIDYYTVITLELQDFTRLNSIGLYDYQSTIYLDDRNTSYSSGYFINPTEADCREFDLKFIPDDTTNINIISTTKTDTEISIYYNSTYGAGSGRLYFVPKDWYTTDEDEANDFIENSSDLQYITIIASNGTEEHPIYINSAEEFIEMASSTEGLSRHYAISTIIDFSGINLTTFGVFRGSIVGTNSSAGITNLTITNPRAIGEESYLGLFAYIEEGAYIENLTISGKLVSNSTNAKYIGLICGENRGGIRNVSVSLLNDTSKNERLSVNSEGNVYIGIIAGRSSGNITNSNGKYLVNVRDSFNVINANALQTGAIGVYVGGVVGYNTGNVTLNDSSYSVTGENDFTFKGNLRATNAKAVGGVAGINAGILSGLKTSGSVINTESGENVGGLAGLNAYIDNETNQNLAGTIENSLTRTYVEASNFVGGLAGKNTFSSDATNDVTGVIQNNIIQLTFDGELKHLICARAGENAYTFAGDDTAESLAASNKAYYYEQFPEVDPETGRYTNGPIYFLSEVNGLDYKMGAFEFAVETIEIDANKSFNLLASENEEATDVVSYLFYYLAENASYQSLITELNIQDFQNFPIQFVNPENINLYSGNTKILTFEEDGKIRLWGTGLVEITATSILNTSIRKTVYVYVFNYAENFNIKLYNDTYLSNDSTSYIGINIGKSIELNLEYSAPDITSVNGQPITDEYGIPIAVELVKNTDFTANVTITVDETEQNYISSSLIGQSLLLRADSDYDGPIDLNVTPKYQFQVNGNNYNLDFAFLKNSNEYNAIIRVEKGTTEILLNTAEISIEPTDEFTVSLERWITDDENDYIEISFAKVGETGTDASLFNILSSTLTAETIENTNRVIYRYSDSIKPSFTFRFNYFNHSTNYEGVYYINFTAENGYRQTLVVNIGTQSITNITYKNYYDIDVSNFNNTAEPLSDVSPDGDNLLEILVYPNIADYDYIEITNSEENYSNGNEAIFSLSEINDENQVVDIFGAESIDGGIRIPKSRINQDGKIYVKYNISSKAQDGSQAVFNITAYKDGVIQKTTSCPVRVRIKDGVYVTIIGKEDAIQGESVFVAKGLTYNLDVQIVGFEQDEVHFDSTNEQYASIRNIDGNFVLVINSTINYPQNSVGYDVEIDCYGQKTIDGRVYTSGVRTLRLTIVDYVILSDNIVPYSFQDNNQNANIVIRDAESETVNVSIGNRTDLAVQFVNGNTIEYNTQDVNIVQRVTALEQTLAQNGRWFITDISTGDRIEIGQNSLPSNMYYRMEYNTSSNLYSIIPLYINSADNTNYYLSFEVYYTYRNGAVQVVQASESEDYENFNTDFLIEAYQSGNENNEIPISNYSELMNMQAGAYYILVDDITLEEGFTPITTAIAGFNGNGHTITFRANWSVDGLQYVGLFDVIQENALVRNLKLAFNSSANTNITVTNTNETSYFGFLAGRNLGAITNCELVSTENNVYVSMNPNSNTTTYVAGLVGLNEGYISNSRVVTNLVVRRSNLAGLVGVNEGSIASSYVKDSNLTNESTISSTNKTAGLVVENGTSISSDVEVGGLDTPQILTSFVSGTDSSYIYADEVNKIWSNVEVSGFVYNNFGAISDCYSNVPINSQSVRAGFAFNNAGVIQNSYSTSTFLSQNSQTDYGFVYMNSSSNQAGTIKDCNYLLGNKNNGIFVSNIEGLQALTELDFSNQNYFATFAMSEQTEKTKGVWFYPNASEEDDFKLNGESQSFTYGRPELVAPNIIVNTSQVLEGSTTDTSTGEEIYHYSGGEEQGSKYNPYIITSAQNFEGRILETNVNNRNNKYYRFVKNIDYEAERILSSALYKTTFIGDIEGNGVTISGLVIDTRENLNYGGLFAKVGEGLAYVGSIKNLNVNPKYINMPNTSAVGTVAGALEGGFLFNVKVNGYEYDTNGIVIVGRNAVGGVVGIALNTYKMYNVESSVSASATYRSINAGNSFRFYSPYSGSITGISYAGVIAGIIEGEGRVRYVNVTETARALGEVAGLYFGRIGTNSNVSNLDIELVSGQFVNAAYYGGVLAGEVAGVVDNITITGSSANFFRYVPSVPSAVGGVAGYMSNGSIQNVNVYVDLVFPSIQVVGGVVGEMIGGTISNAHKTGAITSMAIAGGIVGYLNESCLNDSTVTKRNVTIENSRVTNGSVAVSNDNFLSAYVGGIVGLNEYDDDVEIIPETYPEREIVNCYAEVSLEIRSTMYNGLMNAAMGGIVGASYDDSTRTQNSSSGIAIYNNDFKNVYMPESSISEDYQTASGELVYFSSNCTYTINIQNYRDGGQINVYYGGIIGLGNVYASRLLVSGDSYTLQTNNDIYYYFESALDEDGIERRDLTHTTSIINFTIWEAGDPEFKNIQETDIVVEGQYNNKTLVEIEAGN</sequence>
<reference evidence="2" key="2">
    <citation type="journal article" date="2021" name="PeerJ">
        <title>Extensive microbial diversity within the chicken gut microbiome revealed by metagenomics and culture.</title>
        <authorList>
            <person name="Gilroy R."/>
            <person name="Ravi A."/>
            <person name="Getino M."/>
            <person name="Pursley I."/>
            <person name="Horton D.L."/>
            <person name="Alikhan N.F."/>
            <person name="Baker D."/>
            <person name="Gharbi K."/>
            <person name="Hall N."/>
            <person name="Watson M."/>
            <person name="Adriaenssens E.M."/>
            <person name="Foster-Nyarko E."/>
            <person name="Jarju S."/>
            <person name="Secka A."/>
            <person name="Antonio M."/>
            <person name="Oren A."/>
            <person name="Chaudhuri R.R."/>
            <person name="La Ragione R."/>
            <person name="Hildebrand F."/>
            <person name="Pallen M.J."/>
        </authorList>
    </citation>
    <scope>NUCLEOTIDE SEQUENCE</scope>
    <source>
        <strain evidence="2">CHK186-9395</strain>
    </source>
</reference>
<dbReference type="PROSITE" id="PS51257">
    <property type="entry name" value="PROKAR_LIPOPROTEIN"/>
    <property type="match status" value="1"/>
</dbReference>
<dbReference type="EMBL" id="DVOJ01000004">
    <property type="protein sequence ID" value="HIV01125.1"/>
    <property type="molecule type" value="Genomic_DNA"/>
</dbReference>
<protein>
    <submittedName>
        <fullName evidence="2">Uncharacterized protein</fullName>
    </submittedName>
</protein>
<name>A0A9D1NDM8_9FIRM</name>
<gene>
    <name evidence="2" type="ORF">IAA62_01015</name>
</gene>